<comment type="catalytic activity">
    <reaction evidence="13">
        <text>N(6)-biotinyl-L-lysyl-[protein] + hydrogencarbonate + ATP = N(6)-carboxybiotinyl-L-lysyl-[protein] + ADP + phosphate + H(+)</text>
        <dbReference type="Rhea" id="RHEA:13501"/>
        <dbReference type="Rhea" id="RHEA-COMP:10505"/>
        <dbReference type="Rhea" id="RHEA-COMP:10506"/>
        <dbReference type="ChEBI" id="CHEBI:15378"/>
        <dbReference type="ChEBI" id="CHEBI:17544"/>
        <dbReference type="ChEBI" id="CHEBI:30616"/>
        <dbReference type="ChEBI" id="CHEBI:43474"/>
        <dbReference type="ChEBI" id="CHEBI:83144"/>
        <dbReference type="ChEBI" id="CHEBI:83145"/>
        <dbReference type="ChEBI" id="CHEBI:456216"/>
        <dbReference type="EC" id="6.3.4.14"/>
    </reaction>
</comment>
<keyword evidence="16" id="KW-0812">Transmembrane</keyword>
<dbReference type="PANTHER" id="PTHR45728:SF3">
    <property type="entry name" value="ACETYL-COA CARBOXYLASE"/>
    <property type="match status" value="1"/>
</dbReference>
<dbReference type="PROSITE" id="PS50980">
    <property type="entry name" value="COA_CT_NTER"/>
    <property type="match status" value="1"/>
</dbReference>
<gene>
    <name evidence="23 24" type="primary">LOC107264756</name>
</gene>
<keyword evidence="11" id="KW-0511">Multifunctional enzyme</keyword>
<dbReference type="InterPro" id="IPR011054">
    <property type="entry name" value="Rudment_hybrid_motif"/>
</dbReference>
<reference evidence="23 24" key="1">
    <citation type="submission" date="2025-04" db="UniProtKB">
        <authorList>
            <consortium name="RefSeq"/>
        </authorList>
    </citation>
    <scope>IDENTIFICATION</scope>
</reference>
<dbReference type="CDD" id="cd06850">
    <property type="entry name" value="biotinyl_domain"/>
    <property type="match status" value="1"/>
</dbReference>
<feature type="region of interest" description="Disordered" evidence="15">
    <location>
        <begin position="68"/>
        <end position="137"/>
    </location>
</feature>
<evidence type="ECO:0000256" key="7">
    <source>
        <dbReference type="ARBA" id="ARBA00022840"/>
    </source>
</evidence>
<evidence type="ECO:0000259" key="20">
    <source>
        <dbReference type="PROSITE" id="PS50980"/>
    </source>
</evidence>
<evidence type="ECO:0000256" key="11">
    <source>
        <dbReference type="ARBA" id="ARBA00023268"/>
    </source>
</evidence>
<dbReference type="InterPro" id="IPR029045">
    <property type="entry name" value="ClpP/crotonase-like_dom_sf"/>
</dbReference>
<organism evidence="22 24">
    <name type="scientific">Cephus cinctus</name>
    <name type="common">Wheat stem sawfly</name>
    <dbReference type="NCBI Taxonomy" id="211228"/>
    <lineage>
        <taxon>Eukaryota</taxon>
        <taxon>Metazoa</taxon>
        <taxon>Ecdysozoa</taxon>
        <taxon>Arthropoda</taxon>
        <taxon>Hexapoda</taxon>
        <taxon>Insecta</taxon>
        <taxon>Pterygota</taxon>
        <taxon>Neoptera</taxon>
        <taxon>Endopterygota</taxon>
        <taxon>Hymenoptera</taxon>
        <taxon>Cephoidea</taxon>
        <taxon>Cephidae</taxon>
        <taxon>Cephus</taxon>
    </lineage>
</organism>
<evidence type="ECO:0000259" key="18">
    <source>
        <dbReference type="PROSITE" id="PS50975"/>
    </source>
</evidence>
<dbReference type="InterPro" id="IPR049076">
    <property type="entry name" value="ACCA"/>
</dbReference>
<dbReference type="PROSITE" id="PS00866">
    <property type="entry name" value="CPSASE_1"/>
    <property type="match status" value="1"/>
</dbReference>
<dbReference type="InterPro" id="IPR001882">
    <property type="entry name" value="Biotin_BS"/>
</dbReference>
<dbReference type="InterPro" id="IPR005481">
    <property type="entry name" value="BC-like_N"/>
</dbReference>
<comment type="cofactor">
    <cofactor evidence="1">
        <name>biotin</name>
        <dbReference type="ChEBI" id="CHEBI:57586"/>
    </cofactor>
</comment>
<dbReference type="GO" id="GO:0005739">
    <property type="term" value="C:mitochondrion"/>
    <property type="evidence" value="ECO:0007669"/>
    <property type="project" value="TreeGrafter"/>
</dbReference>
<dbReference type="InterPro" id="IPR011763">
    <property type="entry name" value="COA_CT_C"/>
</dbReference>
<accession>A0AAJ7RBD5</accession>
<dbReference type="FunFam" id="3.30.470.20:FF:000005">
    <property type="entry name" value="Acetyl-CoA carboxylase 1"/>
    <property type="match status" value="1"/>
</dbReference>
<proteinExistence type="predicted"/>
<dbReference type="RefSeq" id="XP_015588834.1">
    <property type="nucleotide sequence ID" value="XM_015733348.2"/>
</dbReference>
<dbReference type="SUPFAM" id="SSF51230">
    <property type="entry name" value="Single hybrid motif"/>
    <property type="match status" value="1"/>
</dbReference>
<evidence type="ECO:0000256" key="13">
    <source>
        <dbReference type="ARBA" id="ARBA00048600"/>
    </source>
</evidence>
<dbReference type="InterPro" id="IPR013537">
    <property type="entry name" value="AcCoA_COase_cen"/>
</dbReference>
<comment type="pathway">
    <text evidence="2">Lipid metabolism; malonyl-CoA biosynthesis; malonyl-CoA from acetyl-CoA: step 1/1.</text>
</comment>
<keyword evidence="9" id="KW-0275">Fatty acid biosynthesis</keyword>
<evidence type="ECO:0000256" key="5">
    <source>
        <dbReference type="ARBA" id="ARBA00022741"/>
    </source>
</evidence>
<evidence type="ECO:0000313" key="22">
    <source>
        <dbReference type="Proteomes" id="UP000694920"/>
    </source>
</evidence>
<evidence type="ECO:0000313" key="23">
    <source>
        <dbReference type="RefSeq" id="XP_015588834.1"/>
    </source>
</evidence>
<dbReference type="InterPro" id="IPR049074">
    <property type="entry name" value="ACCA_BT"/>
</dbReference>
<dbReference type="InterPro" id="IPR005482">
    <property type="entry name" value="Biotin_COase_C"/>
</dbReference>
<dbReference type="GO" id="GO:0004075">
    <property type="term" value="F:biotin carboxylase activity"/>
    <property type="evidence" value="ECO:0007669"/>
    <property type="project" value="UniProtKB-EC"/>
</dbReference>
<keyword evidence="22" id="KW-1185">Reference proteome</keyword>
<evidence type="ECO:0000256" key="3">
    <source>
        <dbReference type="ARBA" id="ARBA00022516"/>
    </source>
</evidence>
<feature type="compositionally biased region" description="Acidic residues" evidence="15">
    <location>
        <begin position="114"/>
        <end position="125"/>
    </location>
</feature>
<dbReference type="SUPFAM" id="SSF51246">
    <property type="entry name" value="Rudiment single hybrid motif"/>
    <property type="match status" value="1"/>
</dbReference>
<evidence type="ECO:0000313" key="24">
    <source>
        <dbReference type="RefSeq" id="XP_024937766.1"/>
    </source>
</evidence>
<dbReference type="FunFam" id="3.30.1490.20:FF:000003">
    <property type="entry name" value="acetyl-CoA carboxylase isoform X1"/>
    <property type="match status" value="1"/>
</dbReference>
<dbReference type="SUPFAM" id="SSF56059">
    <property type="entry name" value="Glutathione synthetase ATP-binding domain-like"/>
    <property type="match status" value="1"/>
</dbReference>
<dbReference type="GO" id="GO:0003989">
    <property type="term" value="F:acetyl-CoA carboxylase activity"/>
    <property type="evidence" value="ECO:0007669"/>
    <property type="project" value="UniProtKB-EC"/>
</dbReference>
<name>A0AAJ7RBD5_CEPCN</name>
<dbReference type="PROSITE" id="PS50989">
    <property type="entry name" value="COA_CT_CTER"/>
    <property type="match status" value="1"/>
</dbReference>
<keyword evidence="16" id="KW-1133">Transmembrane helix</keyword>
<dbReference type="InterPro" id="IPR013815">
    <property type="entry name" value="ATP_grasp_subdomain_1"/>
</dbReference>
<dbReference type="PROSITE" id="PS00867">
    <property type="entry name" value="CPSASE_2"/>
    <property type="match status" value="1"/>
</dbReference>
<dbReference type="Pfam" id="PF08326">
    <property type="entry name" value="ACC_central"/>
    <property type="match status" value="1"/>
</dbReference>
<evidence type="ECO:0000256" key="6">
    <source>
        <dbReference type="ARBA" id="ARBA00022832"/>
    </source>
</evidence>
<keyword evidence="3" id="KW-0444">Lipid biosynthesis</keyword>
<keyword evidence="7 14" id="KW-0067">ATP-binding</keyword>
<dbReference type="Proteomes" id="UP000694920">
    <property type="component" value="Unplaced"/>
</dbReference>
<dbReference type="InterPro" id="IPR011764">
    <property type="entry name" value="Biotin_carboxylation_dom"/>
</dbReference>
<dbReference type="InterPro" id="IPR011762">
    <property type="entry name" value="COA_CT_N"/>
</dbReference>
<dbReference type="Gene3D" id="3.30.470.20">
    <property type="entry name" value="ATP-grasp fold, B domain"/>
    <property type="match status" value="1"/>
</dbReference>
<feature type="domain" description="Biotin carboxylation" evidence="19">
    <location>
        <begin position="188"/>
        <end position="684"/>
    </location>
</feature>
<dbReference type="PROSITE" id="PS50968">
    <property type="entry name" value="BIOTINYL_LIPOYL"/>
    <property type="match status" value="1"/>
</dbReference>
<dbReference type="Pfam" id="PF21385">
    <property type="entry name" value="ACCA_BT"/>
    <property type="match status" value="1"/>
</dbReference>
<dbReference type="Pfam" id="PF00364">
    <property type="entry name" value="Biotin_lipoyl"/>
    <property type="match status" value="1"/>
</dbReference>
<dbReference type="CTD" id="104371"/>
<dbReference type="KEGG" id="ccin:107264756"/>
<keyword evidence="6" id="KW-0276">Fatty acid metabolism</keyword>
<dbReference type="Gene3D" id="3.30.1490.20">
    <property type="entry name" value="ATP-grasp fold, A domain"/>
    <property type="match status" value="1"/>
</dbReference>
<dbReference type="PROSITE" id="PS50975">
    <property type="entry name" value="ATP_GRASP"/>
    <property type="match status" value="1"/>
</dbReference>
<dbReference type="InterPro" id="IPR005479">
    <property type="entry name" value="CPAse_ATP-bd"/>
</dbReference>
<dbReference type="SUPFAM" id="SSF52096">
    <property type="entry name" value="ClpP/crotonase"/>
    <property type="match status" value="2"/>
</dbReference>
<dbReference type="GO" id="GO:0006633">
    <property type="term" value="P:fatty acid biosynthetic process"/>
    <property type="evidence" value="ECO:0007669"/>
    <property type="project" value="UniProtKB-KW"/>
</dbReference>
<feature type="domain" description="Lipoyl-binding" evidence="17">
    <location>
        <begin position="811"/>
        <end position="885"/>
    </location>
</feature>
<evidence type="ECO:0000256" key="1">
    <source>
        <dbReference type="ARBA" id="ARBA00001953"/>
    </source>
</evidence>
<dbReference type="InterPro" id="IPR011761">
    <property type="entry name" value="ATP-grasp"/>
</dbReference>
<keyword evidence="16" id="KW-0472">Membrane</keyword>
<dbReference type="FunFam" id="3.40.50.20:FF:000005">
    <property type="entry name" value="acetyl-CoA carboxylase isoform X2"/>
    <property type="match status" value="1"/>
</dbReference>
<dbReference type="PANTHER" id="PTHR45728">
    <property type="entry name" value="ACETYL-COA CARBOXYLASE, ISOFORM A"/>
    <property type="match status" value="1"/>
</dbReference>
<dbReference type="Gene3D" id="3.90.226.10">
    <property type="entry name" value="2-enoyl-CoA Hydratase, Chain A, domain 1"/>
    <property type="match status" value="2"/>
</dbReference>
<dbReference type="Pfam" id="PF00289">
    <property type="entry name" value="Biotin_carb_N"/>
    <property type="match status" value="1"/>
</dbReference>
<comment type="catalytic activity">
    <reaction evidence="12">
        <text>hydrogencarbonate + acetyl-CoA + ATP = malonyl-CoA + ADP + phosphate + H(+)</text>
        <dbReference type="Rhea" id="RHEA:11308"/>
        <dbReference type="ChEBI" id="CHEBI:15378"/>
        <dbReference type="ChEBI" id="CHEBI:17544"/>
        <dbReference type="ChEBI" id="CHEBI:30616"/>
        <dbReference type="ChEBI" id="CHEBI:43474"/>
        <dbReference type="ChEBI" id="CHEBI:57288"/>
        <dbReference type="ChEBI" id="CHEBI:57384"/>
        <dbReference type="ChEBI" id="CHEBI:456216"/>
        <dbReference type="EC" id="6.4.1.2"/>
    </reaction>
</comment>
<dbReference type="FunFam" id="2.40.50.100:FF:000005">
    <property type="entry name" value="Acetyl-CoA carboxylase 1"/>
    <property type="match status" value="1"/>
</dbReference>
<evidence type="ECO:0000259" key="19">
    <source>
        <dbReference type="PROSITE" id="PS50979"/>
    </source>
</evidence>
<dbReference type="InterPro" id="IPR034733">
    <property type="entry name" value="AcCoA_carboxyl_beta"/>
</dbReference>
<dbReference type="Gene3D" id="3.90.1770.10">
    <property type="entry name" value="PreATP-grasp domain"/>
    <property type="match status" value="1"/>
</dbReference>
<keyword evidence="4" id="KW-0436">Ligase</keyword>
<evidence type="ECO:0000256" key="4">
    <source>
        <dbReference type="ARBA" id="ARBA00022598"/>
    </source>
</evidence>
<evidence type="ECO:0000256" key="15">
    <source>
        <dbReference type="SAM" id="MobiDB-lite"/>
    </source>
</evidence>
<keyword evidence="5 14" id="KW-0547">Nucleotide-binding</keyword>
<dbReference type="Pfam" id="PF01039">
    <property type="entry name" value="Carboxyl_trans"/>
    <property type="match status" value="1"/>
</dbReference>
<dbReference type="PROSITE" id="PS50979">
    <property type="entry name" value="BC"/>
    <property type="match status" value="1"/>
</dbReference>
<feature type="domain" description="ATP-grasp" evidence="18">
    <location>
        <begin position="341"/>
        <end position="532"/>
    </location>
</feature>
<dbReference type="Pfam" id="PF02786">
    <property type="entry name" value="CPSase_L_D2"/>
    <property type="match status" value="1"/>
</dbReference>
<dbReference type="GO" id="GO:0005524">
    <property type="term" value="F:ATP binding"/>
    <property type="evidence" value="ECO:0007669"/>
    <property type="project" value="UniProtKB-UniRule"/>
</dbReference>
<dbReference type="Pfam" id="PF02785">
    <property type="entry name" value="Biotin_carb_C"/>
    <property type="match status" value="1"/>
</dbReference>
<evidence type="ECO:0000256" key="14">
    <source>
        <dbReference type="PROSITE-ProRule" id="PRU00409"/>
    </source>
</evidence>
<evidence type="ECO:0000256" key="9">
    <source>
        <dbReference type="ARBA" id="ARBA00023160"/>
    </source>
</evidence>
<feature type="domain" description="CoA carboxyltransferase C-terminal" evidence="21">
    <location>
        <begin position="1971"/>
        <end position="2286"/>
    </location>
</feature>
<dbReference type="Gene3D" id="3.40.50.20">
    <property type="match status" value="1"/>
</dbReference>
<keyword evidence="8" id="KW-0443">Lipid metabolism</keyword>
<evidence type="ECO:0000259" key="21">
    <source>
        <dbReference type="PROSITE" id="PS50989"/>
    </source>
</evidence>
<feature type="transmembrane region" description="Helical" evidence="16">
    <location>
        <begin position="6"/>
        <end position="27"/>
    </location>
</feature>
<evidence type="ECO:0000256" key="10">
    <source>
        <dbReference type="ARBA" id="ARBA00023267"/>
    </source>
</evidence>
<feature type="compositionally biased region" description="Basic and acidic residues" evidence="15">
    <location>
        <begin position="82"/>
        <end position="93"/>
    </location>
</feature>
<sequence>MLRGLLDAVFGYCIFCALIIPAAGILLCAWTRTFLLEALSPGGRLLFVIFVGVRDLIARAPYPWGNTYREDRQQSDQLSPAREVREKEKKLEAEMSEGDLESGTPVSFVVGDPDPSEELETEDSFPSDGNDGSLQQPIIPGLAERRKRLRPSMSQGTVMIQTQSRQQEKDFTIATPEEFVRRFGGTRVINKVLIANNGIAAVKCMRSVRRWSYEMFKNERAIRFVVMVTPEDLKANAEYIKMADQYVPVPGGTNNNNYANVELIIDIAIRTQVHAVWAGWGHASENPKLPELLHKNNIIFIGPSERAMWALGDKIASSIVAQTAEVPTLPWSGSELKAHYSGKKIKISSELFKKGCISTVEECLAAANKIGFPIMVKASEGGGGKGIRKVENAEELPALFRQVQTEIPGSPIFIMKLAKCARHLEVQLLADNYGNAISLFGRDCSIQRRHQKIIEEAPAVIAKPEVFEEMEKAAVRLAKMVGYVSAGTVEYLYDTSGSYYFLELNPRLQVEHPCTEMVSDVNLPAAQLQVAMGLPLHYIKDIRLLYGESPWGDNSIDFDQPRHKPQPWGHVIAARITSENPDEGFKPSSGTVQELNFRSSKNVWGYFSVGASGGLHEFADSQFGHCFSWGEDRHQARENLVIALKELSIRGDFRTTVEYLITLLETEAFQTNNIDTAWLDLLISERVRSEKPDVLLAVTCGALHIADRTINAAFSGFQAALERGQIQASNDLDNVVDVELINDGYKYKVQVAKSGPNTYFLVMNGSYKEVEVHSLSDGGLLLSLDGASFTTYMREEVDRYRIVIGNQTCIFEKDNDPSLLRSPSAGKLINFMVEDGGHVEAGQAYAEIEVMKMVMTVTAGEAGSIFYVKRPGAVLDAGVLIAHLELDDPSLVTKAQEYTGQFPVPVVPAIPEKLNHLHAKYRTALENTLAGYCLPDPYHLPRLRELIEKFMYSLRDPSLPLLELQEVIATISGRIPISVEKKIRKLMTLYERNITSVLAQFPSQQIAAVIDGHAATLSKRTERDVFFLTTQAIVQLVQRYRNGIRGRMKTAVHELLRQYYTVESQFQQGHYDKCVSALIEQFKDDMAMVTATIFSHNHVTKKNVLVTMLIDHLWANEPGLTDELASTLTELTSLNRTEHSRVALRARQVLIAAHQPAYELRHNQMESIFLSAVDMYGHDFHPENLQKLILSETSIFDILHDFFYHSNRAVCNAALEVYVRRAYISYELTCLQHLELSGEIPLVHFQFLLPTNHPNRQNQSLINHRTGAMAAFEDLEQFSQYSDEVLDLLEDLSSPNSVSAKVLEAVEAAGSESRHSTSINVSLSTGVETGPVEVGDRPVEPVHILSIAVKDSGNVDDATMAREFGDWCATNKDELIARGIRRVTFAALKKRQFPKFFTFRQRDGFVEDKIYRHLEPGCAFQLELNRMRTYDLEALPTSNQKMHLYLGKAKVAKGQQVTDYRFFIRSIIRHSDLITKEASFDYLHNEGERVLLEAMDELEVAFSHPLAKRTDCNHIFLNFAPTVIMDPARIEESVTSMVLRYGPRLWKLRVRQAEIKMTIRPAPGKPTSYVRLCIANDSGYSIDLHLYTEATDPKTGVIRFESYGSSASSPLGYRPGPMHGLPISTPYLTKDYLQAKRFQAQSAGSTYVYDLPDMFRQQIEKAWVKYIEERPQSENIKVPSPVMDCVELVLDGDNLVEQKRLPGENDVGMVAWKFSIYTPEYPTGRDIILIANDLTHLVGSFGPREDLVFYKASERSRQLGIPRVYFSANSGARIGMAEEVKAVFRIAWEDDNEPEKGFRYIYLTPDDYARLAPLNSIKASLIEEPNGESRYKITDIIGKDDGLGVENLKFAGMIAGETSRAYQQVVTISIVSCRAIGIGSYLVRLGQRLIQIENSHIVLTGYKALNSVLGREVYASNNQLGGTQIMYNNGVTHATDPRDPDGVATALRWLSYVPKVKGASLPILPAPHPDPIDREIGFLPTKTPYDPRWMLDGRISSNDSSTWESGFFDRGSWLEIMRPWAQTVVTGRARLGGIPCGVIAVETRTVELHLPADPANLDSEAKTVSQAGQVWYPDSAYKTAEAIKNFGKEELPLFIFANWRGFSGGMKDMYEQILKFGAYIVDGLREYTKPVFIYIPPSGELRGGSWGVVDPTINPRHMEMFADTTSRGGVLEAEGIVEIKFRSKDILKTMHRVDSIIISLKEKLTGTISSEERADIEAQIRNREKFLEPMYHTVAVHFADLHDTPERMLEKGAIQEIIPWRSARRLLYWRLKRKLLEEEVKCEILSTQSTLAVRAIDAMLRRWFVEDKGATESYLWDQDEAAATWLEIQRNNEGSVMRRNINCVKRDALVTRIKESLEDYPEVRLDAALEIAHRLQPAERAELLRTLSQLEASGPEHHNDSSSSS</sequence>
<dbReference type="SMART" id="SM00878">
    <property type="entry name" value="Biotin_carb_C"/>
    <property type="match status" value="1"/>
</dbReference>
<dbReference type="RefSeq" id="XP_024937766.1">
    <property type="nucleotide sequence ID" value="XM_025081998.1"/>
</dbReference>
<evidence type="ECO:0000256" key="8">
    <source>
        <dbReference type="ARBA" id="ARBA00023098"/>
    </source>
</evidence>
<keyword evidence="10" id="KW-0092">Biotin</keyword>
<protein>
    <submittedName>
        <fullName evidence="23 24">Acetyl-CoA carboxylase isoform X1</fullName>
    </submittedName>
</protein>
<dbReference type="FunFam" id="3.90.1770.10:FF:000001">
    <property type="entry name" value="acetyl-CoA carboxylase 1"/>
    <property type="match status" value="1"/>
</dbReference>
<dbReference type="InterPro" id="IPR000089">
    <property type="entry name" value="Biotin_lipoyl"/>
</dbReference>
<evidence type="ECO:0000256" key="2">
    <source>
        <dbReference type="ARBA" id="ARBA00004956"/>
    </source>
</evidence>
<dbReference type="SUPFAM" id="SSF52440">
    <property type="entry name" value="PreATP-grasp domain"/>
    <property type="match status" value="1"/>
</dbReference>
<dbReference type="PROSITE" id="PS00188">
    <property type="entry name" value="BIOTIN"/>
    <property type="match status" value="1"/>
</dbReference>
<evidence type="ECO:0000259" key="17">
    <source>
        <dbReference type="PROSITE" id="PS50968"/>
    </source>
</evidence>
<dbReference type="InterPro" id="IPR011053">
    <property type="entry name" value="Single_hybrid_motif"/>
</dbReference>
<dbReference type="Gene3D" id="2.40.460.10">
    <property type="entry name" value="Biotin dependent carboxylase carboxyltransferase"/>
    <property type="match status" value="1"/>
</dbReference>
<feature type="domain" description="CoA carboxyltransferase N-terminal" evidence="20">
    <location>
        <begin position="1626"/>
        <end position="1965"/>
    </location>
</feature>
<dbReference type="Gene3D" id="2.40.50.100">
    <property type="match status" value="1"/>
</dbReference>
<dbReference type="GeneID" id="107264756"/>
<dbReference type="FunFam" id="2.40.460.10:FF:000001">
    <property type="entry name" value="Acetyl-CoA carboxylase 1"/>
    <property type="match status" value="1"/>
</dbReference>
<dbReference type="InterPro" id="IPR016185">
    <property type="entry name" value="PreATP-grasp_dom_sf"/>
</dbReference>
<dbReference type="FunFam" id="3.90.226.10:FF:000010">
    <property type="entry name" value="acetyl-CoA carboxylase isoform X2"/>
    <property type="match status" value="1"/>
</dbReference>
<dbReference type="GO" id="GO:0046872">
    <property type="term" value="F:metal ion binding"/>
    <property type="evidence" value="ECO:0007669"/>
    <property type="project" value="InterPro"/>
</dbReference>
<evidence type="ECO:0000256" key="16">
    <source>
        <dbReference type="SAM" id="Phobius"/>
    </source>
</evidence>
<evidence type="ECO:0000256" key="12">
    <source>
        <dbReference type="ARBA" id="ARBA00048065"/>
    </source>
</evidence>